<keyword evidence="3" id="KW-1185">Reference proteome</keyword>
<evidence type="ECO:0000259" key="1">
    <source>
        <dbReference type="PROSITE" id="PS50853"/>
    </source>
</evidence>
<accession>A0ABW3JQU9</accession>
<dbReference type="Proteomes" id="UP001597062">
    <property type="component" value="Unassembled WGS sequence"/>
</dbReference>
<dbReference type="Gene3D" id="2.40.10.10">
    <property type="entry name" value="Trypsin-like serine proteases"/>
    <property type="match status" value="1"/>
</dbReference>
<dbReference type="InterPro" id="IPR043504">
    <property type="entry name" value="Peptidase_S1_PA_chymotrypsin"/>
</dbReference>
<dbReference type="NCBIfam" id="TIGR04131">
    <property type="entry name" value="Bac_Flav_CTERM"/>
    <property type="match status" value="1"/>
</dbReference>
<dbReference type="Pfam" id="PF13585">
    <property type="entry name" value="CHU_C"/>
    <property type="match status" value="1"/>
</dbReference>
<sequence length="1662" mass="173435">TISQNPDVTLTTTVDEFGCSTGNVTDNAVVNTTAGGGTGTYVRYVFVYDNNTPADTTDDITQDSANDSFVVTNEAGGSVAVTVYDDNGCIATATQVVAPFNGLSNADYVVTKDVDCRVLPLGGADLDITFDSSVSAINADVTITGSTTAHTDTQSGTSPVSFTGVPADTYTVTITNPITGCVLSTTILVEEAPTFNMDVNKTSDVACVGSNEGSFTFDFSTSSPYTGNYNYDVIDNATSISTGITGVGVGGTPVSITGLAAGVYYVQVTMTDSPFCPVTTPLVTIDEPTAPLALSTSATAVSCNGGSDGSITATGSDGWGGYTYSLTPVTGTSPAVGFSTNNVFSGLTAGTYNITVRDANGCEEVVTETVPDASLVEFTVTHIDNSCDASLGGSIEVTPTGGTGTYTFTLTNTGTSSVVSSGTGTGVYTFTNVGAGDYSVSVVDSNNCPGTALTSPLVTISPDLAFTAIQTKNIDCSASPDGVITVDITSGSGTYEYSVVNSSSAVIVAQTSTGGTTFTFDVSTADTYTVEVFDMAATPVCSTTVDVVVAPAIQPDFSAVASVNNICFGSTDGVIQITEVNNSINPLTYSIIVVSGGPYSGSIDMTTLTYSGLPAGVYDITGEGTNDCTTTVQVTILENPDVTLGTSVTEFGCSTGNVTDNAVVNTSAGGGTGTYVRYVFVYDNGTPGDTSDDITQDSANDSFVVTNEAGGSVAVTVYDDNGCIATATQVVAPLNAITDASVTVDKAIDCATGEDITINYTSVSAIPNVEYSVTGINGTTYSTVTQTAPMPNPETFTGLGTGVYEIAIFNPDTGCTFTIVHQVDTPPTFNVNVQTVNDVACVGDANGEISIEFSTSSPYTGNFTYDVIDRATGLTTGIGGNGSGSSTTIVSGLAAGEYIVEILMTDSPFCPVTSNPVTINEPNAPLTANLNVGLISCITTNSGQVVINGVDGWGGYTYQLVNLTTGITVQAFDTNNIITGLEAGDYEVSVRDAGGCVFVDNFTLTPPAPFNATINQTAFNQCEGDQMAAIEIVGVTGGQGNPPSYTYSLTYPDGSVTAQQTSNVFTSLGAGDYIVTVYDEFNCSEQFNYTVTEPSDVSAVASVNGVISCTNPTVDVTVTGNGGTGAYEYSNDGVTFVAGNVFAVTAGEHEFFVRDANGCISAPYIITVADLEPLAVEIETIGGFITCYNETNGVLSANATGGLGNYSYELLESGVVVQGPQASNTFTNLGPGVYSIRVTSVDCIETTATHEIVNPEELIATASSTPVSCYGSSDGTITVDATGGTGTLVYEIDSAPGRFQSSNVFVDLPAGIYNVTVQDERGCFTIIPVEVIEPQELSVSLVGTVVEQACIQDPAPSFTVEINGGTGPYRVSLNGNAFINLPAGTNTYTFDNLEPGTSYTVIVRDANDCRPADNLTIVTEETVNMQLQHTVAYDCSGDVTITGIVDELYTNEVVFTLSGPEVATNDTGVFVVNTPGFYTLEVEHIDGCIETIDQIEVEDIEQLGLTIDTSQVNILIANPVGGVGPYEFSIDGSEFSFQSEFIISQTREYTITVRDARGCEFTVTVLGEFITIEIPNFFTPDGDGDNEYWYPINVEDYHDVKVYIYDRYGRQLKVFEGSQQGWDGMYDGRPLPTGDYWYTIDFKELTNERKKMMGHFTLYRRR</sequence>
<evidence type="ECO:0000313" key="2">
    <source>
        <dbReference type="EMBL" id="MFD0992835.1"/>
    </source>
</evidence>
<evidence type="ECO:0000313" key="3">
    <source>
        <dbReference type="Proteomes" id="UP001597062"/>
    </source>
</evidence>
<comment type="caution">
    <text evidence="2">The sequence shown here is derived from an EMBL/GenBank/DDBJ whole genome shotgun (WGS) entry which is preliminary data.</text>
</comment>
<dbReference type="InterPro" id="IPR025667">
    <property type="entry name" value="SprB_repeat"/>
</dbReference>
<reference evidence="3" key="1">
    <citation type="journal article" date="2019" name="Int. J. Syst. Evol. Microbiol.">
        <title>The Global Catalogue of Microorganisms (GCM) 10K type strain sequencing project: providing services to taxonomists for standard genome sequencing and annotation.</title>
        <authorList>
            <consortium name="The Broad Institute Genomics Platform"/>
            <consortium name="The Broad Institute Genome Sequencing Center for Infectious Disease"/>
            <person name="Wu L."/>
            <person name="Ma J."/>
        </authorList>
    </citation>
    <scope>NUCLEOTIDE SEQUENCE [LARGE SCALE GENOMIC DNA]</scope>
    <source>
        <strain evidence="3">CCUG 60527</strain>
    </source>
</reference>
<dbReference type="Pfam" id="PF13573">
    <property type="entry name" value="SprB"/>
    <property type="match status" value="6"/>
</dbReference>
<protein>
    <submittedName>
        <fullName evidence="2">T9SS type B sorting domain-containing protein</fullName>
    </submittedName>
</protein>
<name>A0ABW3JQU9_9FLAO</name>
<feature type="non-terminal residue" evidence="2">
    <location>
        <position position="1"/>
    </location>
</feature>
<dbReference type="EMBL" id="JBHTJR010000037">
    <property type="protein sequence ID" value="MFD0992835.1"/>
    <property type="molecule type" value="Genomic_DNA"/>
</dbReference>
<feature type="domain" description="Fibronectin type-III" evidence="1">
    <location>
        <begin position="1333"/>
        <end position="1422"/>
    </location>
</feature>
<proteinExistence type="predicted"/>
<dbReference type="InterPro" id="IPR003961">
    <property type="entry name" value="FN3_dom"/>
</dbReference>
<dbReference type="PROSITE" id="PS50853">
    <property type="entry name" value="FN3"/>
    <property type="match status" value="1"/>
</dbReference>
<dbReference type="InterPro" id="IPR026341">
    <property type="entry name" value="T9SS_type_B"/>
</dbReference>
<organism evidence="2 3">
    <name type="scientific">Tenacibaculum geojense</name>
    <dbReference type="NCBI Taxonomy" id="915352"/>
    <lineage>
        <taxon>Bacteria</taxon>
        <taxon>Pseudomonadati</taxon>
        <taxon>Bacteroidota</taxon>
        <taxon>Flavobacteriia</taxon>
        <taxon>Flavobacteriales</taxon>
        <taxon>Flavobacteriaceae</taxon>
        <taxon>Tenacibaculum</taxon>
    </lineage>
</organism>
<gene>
    <name evidence="2" type="ORF">ACFQ1U_06430</name>
</gene>
<dbReference type="RefSeq" id="WP_386106517.1">
    <property type="nucleotide sequence ID" value="NZ_JBHTJR010000037.1"/>
</dbReference>